<reference evidence="2 3" key="1">
    <citation type="submission" date="2019-10" db="EMBL/GenBank/DDBJ databases">
        <title>Assembly and Annotation for the nematode Trichostrongylus colubriformis.</title>
        <authorList>
            <person name="Martin J."/>
        </authorList>
    </citation>
    <scope>NUCLEOTIDE SEQUENCE [LARGE SCALE GENOMIC DNA]</scope>
    <source>
        <strain evidence="2">G859</strain>
        <tissue evidence="2">Whole worm</tissue>
    </source>
</reference>
<feature type="region of interest" description="Disordered" evidence="1">
    <location>
        <begin position="674"/>
        <end position="723"/>
    </location>
</feature>
<evidence type="ECO:0000256" key="1">
    <source>
        <dbReference type="SAM" id="MobiDB-lite"/>
    </source>
</evidence>
<name>A0AAN8G7I3_TRICO</name>
<dbReference type="AlphaFoldDB" id="A0AAN8G7I3"/>
<comment type="caution">
    <text evidence="2">The sequence shown here is derived from an EMBL/GenBank/DDBJ whole genome shotgun (WGS) entry which is preliminary data.</text>
</comment>
<feature type="compositionally biased region" description="Basic and acidic residues" evidence="1">
    <location>
        <begin position="23"/>
        <end position="38"/>
    </location>
</feature>
<dbReference type="Proteomes" id="UP001331761">
    <property type="component" value="Unassembled WGS sequence"/>
</dbReference>
<protein>
    <submittedName>
        <fullName evidence="2">Uncharacterized protein</fullName>
    </submittedName>
</protein>
<evidence type="ECO:0000313" key="3">
    <source>
        <dbReference type="Proteomes" id="UP001331761"/>
    </source>
</evidence>
<keyword evidence="3" id="KW-1185">Reference proteome</keyword>
<gene>
    <name evidence="2" type="ORF">GCK32_002797</name>
</gene>
<proteinExistence type="predicted"/>
<organism evidence="2 3">
    <name type="scientific">Trichostrongylus colubriformis</name>
    <name type="common">Black scour worm</name>
    <dbReference type="NCBI Taxonomy" id="6319"/>
    <lineage>
        <taxon>Eukaryota</taxon>
        <taxon>Metazoa</taxon>
        <taxon>Ecdysozoa</taxon>
        <taxon>Nematoda</taxon>
        <taxon>Chromadorea</taxon>
        <taxon>Rhabditida</taxon>
        <taxon>Rhabditina</taxon>
        <taxon>Rhabditomorpha</taxon>
        <taxon>Strongyloidea</taxon>
        <taxon>Trichostrongylidae</taxon>
        <taxon>Trichostrongylus</taxon>
    </lineage>
</organism>
<dbReference type="EMBL" id="WIXE01009445">
    <property type="protein sequence ID" value="KAK5978428.1"/>
    <property type="molecule type" value="Genomic_DNA"/>
</dbReference>
<evidence type="ECO:0000313" key="2">
    <source>
        <dbReference type="EMBL" id="KAK5978428.1"/>
    </source>
</evidence>
<sequence>MLIGYVSNILWKKLNFMIEQPDEAEKEKPPEDQPPAKEKFKKPGTNKKQNLRTVIPKEEIDAHLYKRSFELSDASLTFEIMKLKSLSKTAAREFLIELRQRAKAEKGCSSKQENEAKSGLVNPRELLPWCPSVKSLFPRGVLSGMNQSDQSRFLGICLNVLNSASFRFQHNSKELKEFQTRADPERSHMESLVVDMIESNLETEDSISENHPLSFVNNMAYGFVLKRWRKRWSDPSFPLKFDSSAPVSCIDWKIQAVPSPQDTFPKLASTILQGRHDRIQLPSLVNRCMLETSRLYSNYPPDTGDANRILDDLDAITRMCLENDVRIAMDATTACHLMSDPFAGHEHSYAVPIRVVEKVVQGTMTNIAVLGKPRFLGAVEPVAIQRQFIKYLLKSTYISKKAEVRADQSEPLIKKTKVDPTDAQSDFCDPLDSILPSLETPSSSSGTAGNFSDNGKTYSLFSIIGTNILVRSRPAPLCSEGNQTLKSMTLSFQPKVEYVPNAGAMRLSEAESGWNYCKEIFKQSVNHALFRTHYMANHLLQIQHWASRSFEQKTGSELLWPGPSHRQDAKAMVSAFTTRFARLLDEIGHLPHGDYMLINRNDGVVKILPQLNEDMNSSAVLDCENEKVPVAQSNMRIRDVFNGLESMIPLQWQAVQRRAPGCYVAPDSKMHLTARTPLPGGSLPLIGNKPKMGGKKSRGQRKRENAKKRKELQLKDKHYTPPPDVAAEEFNCPFGSTLQLASPLHSDICDN</sequence>
<feature type="compositionally biased region" description="Basic residues" evidence="1">
    <location>
        <begin position="692"/>
        <end position="710"/>
    </location>
</feature>
<feature type="region of interest" description="Disordered" evidence="1">
    <location>
        <begin position="22"/>
        <end position="50"/>
    </location>
</feature>
<accession>A0AAN8G7I3</accession>